<dbReference type="Proteomes" id="UP000283652">
    <property type="component" value="Unassembled WGS sequence"/>
</dbReference>
<evidence type="ECO:0000313" key="10">
    <source>
        <dbReference type="EMBL" id="RGK49457.1"/>
    </source>
</evidence>
<comment type="caution">
    <text evidence="10">The sequence shown here is derived from an EMBL/GenBank/DDBJ whole genome shotgun (WGS) entry which is preliminary data.</text>
</comment>
<keyword evidence="6 9" id="KW-0812">Transmembrane</keyword>
<evidence type="ECO:0000313" key="15">
    <source>
        <dbReference type="Proteomes" id="UP000261208"/>
    </source>
</evidence>
<evidence type="ECO:0000313" key="14">
    <source>
        <dbReference type="EMBL" id="RHN16094.1"/>
    </source>
</evidence>
<evidence type="ECO:0000256" key="6">
    <source>
        <dbReference type="ARBA" id="ARBA00022692"/>
    </source>
</evidence>
<dbReference type="Pfam" id="PF03609">
    <property type="entry name" value="EII-Sor"/>
    <property type="match status" value="1"/>
</dbReference>
<protein>
    <submittedName>
        <fullName evidence="10">PTS sugar transporter subunit IIC</fullName>
    </submittedName>
</protein>
<evidence type="ECO:0000313" key="13">
    <source>
        <dbReference type="EMBL" id="RHF80254.1"/>
    </source>
</evidence>
<evidence type="ECO:0000256" key="4">
    <source>
        <dbReference type="ARBA" id="ARBA00022597"/>
    </source>
</evidence>
<dbReference type="EMBL" id="QSEW01000009">
    <property type="protein sequence ID" value="RGZ99422.1"/>
    <property type="molecule type" value="Genomic_DNA"/>
</dbReference>
<dbReference type="PROSITE" id="PS51106">
    <property type="entry name" value="PTS_EIIC_TYPE_4"/>
    <property type="match status" value="1"/>
</dbReference>
<evidence type="ECO:0000313" key="17">
    <source>
        <dbReference type="Proteomes" id="UP000284962"/>
    </source>
</evidence>
<evidence type="ECO:0000256" key="1">
    <source>
        <dbReference type="ARBA" id="ARBA00004651"/>
    </source>
</evidence>
<dbReference type="EMBL" id="QRUK01000001">
    <property type="protein sequence ID" value="RGR61545.1"/>
    <property type="molecule type" value="Genomic_DNA"/>
</dbReference>
<evidence type="ECO:0000313" key="16">
    <source>
        <dbReference type="Proteomes" id="UP000283652"/>
    </source>
</evidence>
<feature type="transmembrane region" description="Helical" evidence="9">
    <location>
        <begin position="56"/>
        <end position="84"/>
    </location>
</feature>
<keyword evidence="5" id="KW-0598">Phosphotransferase system</keyword>
<keyword evidence="4 10" id="KW-0762">Sugar transport</keyword>
<dbReference type="AlphaFoldDB" id="A0A3E4MIJ3"/>
<proteinExistence type="predicted"/>
<comment type="subcellular location">
    <subcellularLocation>
        <location evidence="1">Cell membrane</location>
        <topology evidence="1">Multi-pass membrane protein</topology>
    </subcellularLocation>
</comment>
<feature type="transmembrane region" description="Helical" evidence="9">
    <location>
        <begin position="174"/>
        <end position="194"/>
    </location>
</feature>
<dbReference type="EMBL" id="QRQQ01000006">
    <property type="protein sequence ID" value="RHN16094.1"/>
    <property type="molecule type" value="Genomic_DNA"/>
</dbReference>
<sequence>MTVIQDILIVILAGYMTIDQNGPVVLSWFSVIVGMISGLIMGDMNTGLVIGGTFQLMSLGVAALGGASAPNYGLATIIGTFIAVRTGTGTDAALAVGLPVGLLAIQLEVVVRIVNNFVAHKMQNDNNAGKWGRMNREAWLGPAICSLQTVIPTIIVVCFGANVVNFILKFIPEWVTNGLSIAAGMLPVVGIGMLMRYMPVKKFLPFILIGFVLSAYLNVPVLGIAIVGFAAAFWYFTTELRKSDATEAVTVAANTVTEEMGDDFDE</sequence>
<dbReference type="PANTHER" id="PTHR32502:SF28">
    <property type="entry name" value="PHOSPHOTRANSFERASE SYSTEM SUGAR-SPECIFIC EIIC COMPONENT"/>
    <property type="match status" value="1"/>
</dbReference>
<evidence type="ECO:0000313" key="19">
    <source>
        <dbReference type="Proteomes" id="UP000285666"/>
    </source>
</evidence>
<dbReference type="EMBL" id="QRHN01000002">
    <property type="protein sequence ID" value="RHF80254.1"/>
    <property type="molecule type" value="Genomic_DNA"/>
</dbReference>
<evidence type="ECO:0000313" key="11">
    <source>
        <dbReference type="EMBL" id="RGR61545.1"/>
    </source>
</evidence>
<dbReference type="Proteomes" id="UP000261208">
    <property type="component" value="Unassembled WGS sequence"/>
</dbReference>
<reference evidence="15 16" key="1">
    <citation type="submission" date="2018-08" db="EMBL/GenBank/DDBJ databases">
        <title>A genome reference for cultivated species of the human gut microbiota.</title>
        <authorList>
            <person name="Zou Y."/>
            <person name="Xue W."/>
            <person name="Luo G."/>
        </authorList>
    </citation>
    <scope>NUCLEOTIDE SEQUENCE [LARGE SCALE GENOMIC DNA]</scope>
    <source>
        <strain evidence="11 16">AF25-11</strain>
        <strain evidence="14 18">AF31-13BH</strain>
        <strain evidence="13 19">AM23-7AC</strain>
        <strain evidence="12 17">AM46-16</strain>
        <strain evidence="10 15">TF11-11</strain>
    </source>
</reference>
<dbReference type="InterPro" id="IPR004700">
    <property type="entry name" value="PTS_IIC_man"/>
</dbReference>
<gene>
    <name evidence="13" type="ORF">DW658_02285</name>
    <name evidence="12" type="ORF">DW957_08955</name>
    <name evidence="11" type="ORF">DWY33_00390</name>
    <name evidence="14" type="ORF">DWZ24_08990</name>
    <name evidence="10" type="ORF">DXD10_04780</name>
</gene>
<evidence type="ECO:0000256" key="2">
    <source>
        <dbReference type="ARBA" id="ARBA00022448"/>
    </source>
</evidence>
<keyword evidence="3" id="KW-1003">Cell membrane</keyword>
<evidence type="ECO:0000313" key="18">
    <source>
        <dbReference type="Proteomes" id="UP000285652"/>
    </source>
</evidence>
<dbReference type="InterPro" id="IPR050303">
    <property type="entry name" value="GatZ_KbaZ_carbometab"/>
</dbReference>
<dbReference type="GeneID" id="92864985"/>
<keyword evidence="8 9" id="KW-0472">Membrane</keyword>
<evidence type="ECO:0000256" key="9">
    <source>
        <dbReference type="SAM" id="Phobius"/>
    </source>
</evidence>
<dbReference type="GO" id="GO:0009401">
    <property type="term" value="P:phosphoenolpyruvate-dependent sugar phosphotransferase system"/>
    <property type="evidence" value="ECO:0007669"/>
    <property type="project" value="UniProtKB-KW"/>
</dbReference>
<dbReference type="EMBL" id="QSQQ01000004">
    <property type="protein sequence ID" value="RGK49457.1"/>
    <property type="molecule type" value="Genomic_DNA"/>
</dbReference>
<evidence type="ECO:0000313" key="12">
    <source>
        <dbReference type="EMBL" id="RGZ99422.1"/>
    </source>
</evidence>
<name>A0A3E4MIJ3_9FIRM</name>
<keyword evidence="7 9" id="KW-1133">Transmembrane helix</keyword>
<dbReference type="PANTHER" id="PTHR32502">
    <property type="entry name" value="N-ACETYLGALACTOSAMINE PERMEASE II COMPONENT-RELATED"/>
    <property type="match status" value="1"/>
</dbReference>
<evidence type="ECO:0000256" key="5">
    <source>
        <dbReference type="ARBA" id="ARBA00022683"/>
    </source>
</evidence>
<evidence type="ECO:0000256" key="7">
    <source>
        <dbReference type="ARBA" id="ARBA00022989"/>
    </source>
</evidence>
<feature type="transmembrane region" description="Helical" evidence="9">
    <location>
        <begin position="25"/>
        <end position="44"/>
    </location>
</feature>
<dbReference type="Proteomes" id="UP000285652">
    <property type="component" value="Unassembled WGS sequence"/>
</dbReference>
<evidence type="ECO:0000256" key="3">
    <source>
        <dbReference type="ARBA" id="ARBA00022475"/>
    </source>
</evidence>
<feature type="transmembrane region" description="Helical" evidence="9">
    <location>
        <begin position="139"/>
        <end position="168"/>
    </location>
</feature>
<organism evidence="10 15">
    <name type="scientific">Dorea formicigenerans</name>
    <dbReference type="NCBI Taxonomy" id="39486"/>
    <lineage>
        <taxon>Bacteria</taxon>
        <taxon>Bacillati</taxon>
        <taxon>Bacillota</taxon>
        <taxon>Clostridia</taxon>
        <taxon>Lachnospirales</taxon>
        <taxon>Lachnospiraceae</taxon>
        <taxon>Dorea</taxon>
    </lineage>
</organism>
<feature type="transmembrane region" description="Helical" evidence="9">
    <location>
        <begin position="206"/>
        <end position="236"/>
    </location>
</feature>
<dbReference type="Proteomes" id="UP000284962">
    <property type="component" value="Unassembled WGS sequence"/>
</dbReference>
<keyword evidence="2" id="KW-0813">Transport</keyword>
<accession>A0A3E4MIJ3</accession>
<evidence type="ECO:0000256" key="8">
    <source>
        <dbReference type="ARBA" id="ARBA00023136"/>
    </source>
</evidence>
<dbReference type="RefSeq" id="WP_005334318.1">
    <property type="nucleotide sequence ID" value="NZ_AP031430.1"/>
</dbReference>
<feature type="transmembrane region" description="Helical" evidence="9">
    <location>
        <begin position="96"/>
        <end position="118"/>
    </location>
</feature>
<dbReference type="Proteomes" id="UP000285666">
    <property type="component" value="Unassembled WGS sequence"/>
</dbReference>
<dbReference type="GO" id="GO:0005886">
    <property type="term" value="C:plasma membrane"/>
    <property type="evidence" value="ECO:0007669"/>
    <property type="project" value="UniProtKB-SubCell"/>
</dbReference>